<evidence type="ECO:0000256" key="3">
    <source>
        <dbReference type="ARBA" id="ARBA00022980"/>
    </source>
</evidence>
<evidence type="ECO:0000259" key="8">
    <source>
        <dbReference type="Pfam" id="PF14693"/>
    </source>
</evidence>
<dbReference type="EMBL" id="CP102453">
    <property type="protein sequence ID" value="UUX33953.1"/>
    <property type="molecule type" value="Genomic_DNA"/>
</dbReference>
<comment type="subunit">
    <text evidence="5">Part of the 50S ribosomal subunit; part of the 5S rRNA/L5/L18/L25 subcomplex. Contacts the 5S rRNA. Binds to the 5S rRNA independently of L5 and L18.</text>
</comment>
<dbReference type="HAMAP" id="MF_01334">
    <property type="entry name" value="Ribosomal_bL25_CTC"/>
    <property type="match status" value="1"/>
</dbReference>
<feature type="region of interest" description="Disordered" evidence="6">
    <location>
        <begin position="177"/>
        <end position="200"/>
    </location>
</feature>
<dbReference type="InterPro" id="IPR020930">
    <property type="entry name" value="Ribosomal_uL5_bac-type"/>
</dbReference>
<keyword evidence="4 5" id="KW-0687">Ribonucleoprotein</keyword>
<dbReference type="SUPFAM" id="SSF50715">
    <property type="entry name" value="Ribosomal protein L25-like"/>
    <property type="match status" value="1"/>
</dbReference>
<dbReference type="InterPro" id="IPR029751">
    <property type="entry name" value="Ribosomal_L25_dom"/>
</dbReference>
<keyword evidence="1 5" id="KW-0699">rRNA-binding</keyword>
<dbReference type="InterPro" id="IPR037121">
    <property type="entry name" value="Ribosomal_bL25_C"/>
</dbReference>
<keyword evidence="10" id="KW-1185">Reference proteome</keyword>
<dbReference type="RefSeq" id="WP_313793455.1">
    <property type="nucleotide sequence ID" value="NZ_CP102453.1"/>
</dbReference>
<dbReference type="InterPro" id="IPR011035">
    <property type="entry name" value="Ribosomal_bL25/Gln-tRNA_synth"/>
</dbReference>
<evidence type="ECO:0000256" key="5">
    <source>
        <dbReference type="HAMAP-Rule" id="MF_01334"/>
    </source>
</evidence>
<dbReference type="Gene3D" id="2.170.120.20">
    <property type="entry name" value="Ribosomal protein L25, beta domain"/>
    <property type="match status" value="1"/>
</dbReference>
<dbReference type="GO" id="GO:0005840">
    <property type="term" value="C:ribosome"/>
    <property type="evidence" value="ECO:0007669"/>
    <property type="project" value="UniProtKB-KW"/>
</dbReference>
<dbReference type="Pfam" id="PF14693">
    <property type="entry name" value="Ribosomal_TL5_C"/>
    <property type="match status" value="1"/>
</dbReference>
<dbReference type="Pfam" id="PF01386">
    <property type="entry name" value="Ribosomal_L25p"/>
    <property type="match status" value="1"/>
</dbReference>
<keyword evidence="3 5" id="KW-0689">Ribosomal protein</keyword>
<evidence type="ECO:0000256" key="2">
    <source>
        <dbReference type="ARBA" id="ARBA00022884"/>
    </source>
</evidence>
<evidence type="ECO:0000256" key="1">
    <source>
        <dbReference type="ARBA" id="ARBA00022730"/>
    </source>
</evidence>
<dbReference type="Gene3D" id="2.40.240.10">
    <property type="entry name" value="Ribosomal Protein L25, Chain P"/>
    <property type="match status" value="1"/>
</dbReference>
<dbReference type="InterPro" id="IPR020056">
    <property type="entry name" value="Rbsml_bL25/Gln-tRNA_synth_N"/>
</dbReference>
<dbReference type="NCBIfam" id="TIGR00731">
    <property type="entry name" value="bL25_bact_ctc"/>
    <property type="match status" value="1"/>
</dbReference>
<dbReference type="Proteomes" id="UP001315967">
    <property type="component" value="Chromosome"/>
</dbReference>
<evidence type="ECO:0000256" key="6">
    <source>
        <dbReference type="SAM" id="MobiDB-lite"/>
    </source>
</evidence>
<name>A0ABY5P5C4_9LACT</name>
<reference evidence="9 10" key="1">
    <citation type="submission" date="2022-08" db="EMBL/GenBank/DDBJ databases">
        <title>Aerococcaceae sp. nov isolated from spoiled eye mask.</title>
        <authorList>
            <person name="Zhou G."/>
            <person name="Xie X.-B."/>
            <person name="Shi Q.-S."/>
            <person name="Wang Y.-S."/>
            <person name="Wen X."/>
            <person name="Peng H."/>
            <person name="Yang X.-J."/>
            <person name="Tao H.-B."/>
            <person name="Huang X.-M."/>
        </authorList>
    </citation>
    <scope>NUCLEOTIDE SEQUENCE [LARGE SCALE GENOMIC DNA]</scope>
    <source>
        <strain evidence="10">DM20194951</strain>
    </source>
</reference>
<dbReference type="InterPro" id="IPR020057">
    <property type="entry name" value="Ribosomal_bL25_b-dom"/>
</dbReference>
<organism evidence="9 10">
    <name type="scientific">Fundicoccus culcitae</name>
    <dbReference type="NCBI Taxonomy" id="2969821"/>
    <lineage>
        <taxon>Bacteria</taxon>
        <taxon>Bacillati</taxon>
        <taxon>Bacillota</taxon>
        <taxon>Bacilli</taxon>
        <taxon>Lactobacillales</taxon>
        <taxon>Aerococcaceae</taxon>
        <taxon>Fundicoccus</taxon>
    </lineage>
</organism>
<accession>A0ABY5P5C4</accession>
<comment type="function">
    <text evidence="5">This is one of the proteins that binds to the 5S RNA in the ribosome where it forms part of the central protuberance.</text>
</comment>
<feature type="domain" description="Large ribosomal subunit protein bL25 L25" evidence="7">
    <location>
        <begin position="3"/>
        <end position="89"/>
    </location>
</feature>
<comment type="similarity">
    <text evidence="5">Belongs to the bacterial ribosomal protein bL25 family. CTC subfamily.</text>
</comment>
<dbReference type="PANTHER" id="PTHR33284">
    <property type="entry name" value="RIBOSOMAL PROTEIN L25/GLN-TRNA SYNTHETASE, ANTI-CODON-BINDING DOMAIN-CONTAINING PROTEIN"/>
    <property type="match status" value="1"/>
</dbReference>
<dbReference type="PANTHER" id="PTHR33284:SF1">
    <property type="entry name" value="RIBOSOMAL PROTEIN L25_GLN-TRNA SYNTHETASE, ANTI-CODON-BINDING DOMAIN-CONTAINING PROTEIN"/>
    <property type="match status" value="1"/>
</dbReference>
<dbReference type="InterPro" id="IPR001021">
    <property type="entry name" value="Ribosomal_bL25_long"/>
</dbReference>
<evidence type="ECO:0000256" key="4">
    <source>
        <dbReference type="ARBA" id="ARBA00023274"/>
    </source>
</evidence>
<dbReference type="CDD" id="cd00495">
    <property type="entry name" value="Ribosomal_L25_TL5_CTC"/>
    <property type="match status" value="1"/>
</dbReference>
<evidence type="ECO:0000313" key="10">
    <source>
        <dbReference type="Proteomes" id="UP001315967"/>
    </source>
</evidence>
<evidence type="ECO:0000313" key="9">
    <source>
        <dbReference type="EMBL" id="UUX33953.1"/>
    </source>
</evidence>
<keyword evidence="2 5" id="KW-0694">RNA-binding</keyword>
<feature type="domain" description="Large ribosomal subunit protein bL25 beta" evidence="8">
    <location>
        <begin position="97"/>
        <end position="177"/>
    </location>
</feature>
<feature type="compositionally biased region" description="Acidic residues" evidence="6">
    <location>
        <begin position="180"/>
        <end position="200"/>
    </location>
</feature>
<gene>
    <name evidence="5" type="primary">rplY</name>
    <name evidence="5" type="synonym">ctc</name>
    <name evidence="9" type="ORF">NRE15_13880</name>
</gene>
<proteinExistence type="inferred from homology"/>
<evidence type="ECO:0000259" key="7">
    <source>
        <dbReference type="Pfam" id="PF01386"/>
    </source>
</evidence>
<feature type="region of interest" description="Disordered" evidence="6">
    <location>
        <begin position="1"/>
        <end position="22"/>
    </location>
</feature>
<sequence>MSLNAELRTATGSSASRHARKEGKIPTSLYGKTVEPVSLLINRADFEALLKAEGINAVFDLNYDNKVQKVWIKSYERASLKDEVYSLDLEAISADQKLTVEIPLRLVNPETVQEGIVELVVNAVTVETTPDDIPSHFEYDVTGMVIGDTRVVSDLEVPAGVVVLDDPEMTIITVSAPTEEPVETDEEEAEPEVIGEADAE</sequence>
<protein>
    <recommendedName>
        <fullName evidence="5">Large ribosomal subunit protein bL25</fullName>
    </recommendedName>
    <alternativeName>
        <fullName evidence="5">General stress protein CTC</fullName>
    </alternativeName>
</protein>